<evidence type="ECO:0000313" key="2">
    <source>
        <dbReference type="EMBL" id="MDQ0225980.1"/>
    </source>
</evidence>
<feature type="transmembrane region" description="Helical" evidence="1">
    <location>
        <begin position="139"/>
        <end position="164"/>
    </location>
</feature>
<evidence type="ECO:0000256" key="1">
    <source>
        <dbReference type="SAM" id="Phobius"/>
    </source>
</evidence>
<keyword evidence="1" id="KW-1133">Transmembrane helix</keyword>
<dbReference type="Proteomes" id="UP001232245">
    <property type="component" value="Unassembled WGS sequence"/>
</dbReference>
<reference evidence="2 3" key="1">
    <citation type="submission" date="2023-07" db="EMBL/GenBank/DDBJ databases">
        <title>Genomic Encyclopedia of Type Strains, Phase IV (KMG-IV): sequencing the most valuable type-strain genomes for metagenomic binning, comparative biology and taxonomic classification.</title>
        <authorList>
            <person name="Goeker M."/>
        </authorList>
    </citation>
    <scope>NUCLEOTIDE SEQUENCE [LARGE SCALE GENOMIC DNA]</scope>
    <source>
        <strain evidence="2 3">DSM 17723</strain>
    </source>
</reference>
<keyword evidence="3" id="KW-1185">Reference proteome</keyword>
<keyword evidence="1" id="KW-0812">Transmembrane</keyword>
<proteinExistence type="predicted"/>
<feature type="transmembrane region" description="Helical" evidence="1">
    <location>
        <begin position="73"/>
        <end position="92"/>
    </location>
</feature>
<comment type="caution">
    <text evidence="2">The sequence shown here is derived from an EMBL/GenBank/DDBJ whole genome shotgun (WGS) entry which is preliminary data.</text>
</comment>
<feature type="transmembrane region" description="Helical" evidence="1">
    <location>
        <begin position="34"/>
        <end position="53"/>
    </location>
</feature>
<gene>
    <name evidence="2" type="ORF">J2S02_002324</name>
</gene>
<protein>
    <submittedName>
        <fullName evidence="2">Membrane protein YesL</fullName>
    </submittedName>
</protein>
<keyword evidence="1" id="KW-0472">Membrane</keyword>
<dbReference type="EMBL" id="JAUSTZ010000003">
    <property type="protein sequence ID" value="MDQ0225980.1"/>
    <property type="molecule type" value="Genomic_DNA"/>
</dbReference>
<dbReference type="InterPro" id="IPR006938">
    <property type="entry name" value="DUF624"/>
</dbReference>
<accession>A0ABT9Z3Z4</accession>
<dbReference type="RefSeq" id="WP_174881550.1">
    <property type="nucleotide sequence ID" value="NZ_CADEPK010000368.1"/>
</dbReference>
<name>A0ABT9Z3Z4_9BACI</name>
<sequence>MGKMAERFNEICIRILQLVYLNLLWMSFSLLGLVLLGIGPATLAMFTVIRHWIRGKKDIPIFSTFWKAYRENFIESAILGILYFAVGVVLYVDLLFVESFMLRTFIIIVSFVYLVSLCYIFPIMAHYDLKNVVHKLKYSVLFGISYLQYTLLLLVSLAIVYLVLFLNPGIFTFFGTSIGCYVVMWFTHQVFLRIEMQNMKKQSHQVHS</sequence>
<evidence type="ECO:0000313" key="3">
    <source>
        <dbReference type="Proteomes" id="UP001232245"/>
    </source>
</evidence>
<organism evidence="2 3">
    <name type="scientific">Metabacillus niabensis</name>
    <dbReference type="NCBI Taxonomy" id="324854"/>
    <lineage>
        <taxon>Bacteria</taxon>
        <taxon>Bacillati</taxon>
        <taxon>Bacillota</taxon>
        <taxon>Bacilli</taxon>
        <taxon>Bacillales</taxon>
        <taxon>Bacillaceae</taxon>
        <taxon>Metabacillus</taxon>
    </lineage>
</organism>
<feature type="transmembrane region" description="Helical" evidence="1">
    <location>
        <begin position="170"/>
        <end position="192"/>
    </location>
</feature>
<dbReference type="Pfam" id="PF04854">
    <property type="entry name" value="DUF624"/>
    <property type="match status" value="1"/>
</dbReference>
<feature type="transmembrane region" description="Helical" evidence="1">
    <location>
        <begin position="104"/>
        <end position="127"/>
    </location>
</feature>